<gene>
    <name evidence="1" type="ORF">AVEN_118916_1</name>
</gene>
<dbReference type="Gene3D" id="3.30.420.10">
    <property type="entry name" value="Ribonuclease H-like superfamily/Ribonuclease H"/>
    <property type="match status" value="1"/>
</dbReference>
<dbReference type="Proteomes" id="UP000499080">
    <property type="component" value="Unassembled WGS sequence"/>
</dbReference>
<protein>
    <recommendedName>
        <fullName evidence="3">Histone-lysine N-methyltransferase SETMAR</fullName>
    </recommendedName>
</protein>
<dbReference type="AlphaFoldDB" id="A0A4Y2BY92"/>
<sequence>MRSGRLPMSLTITSTTPVGQFELFCRHVNMTGKLMLPPSASCVMLFAFFKHKVGLWKTNNAVVSCQTLRGLRKTILTSKVVLMHDNARPHNAVVTQQLLGQLKWEVSDHPVYSPDLATSDFHLFPELKNRLRGQSFQKNEP</sequence>
<name>A0A4Y2BY92_ARAVE</name>
<dbReference type="InterPro" id="IPR052709">
    <property type="entry name" value="Transposase-MT_Hybrid"/>
</dbReference>
<proteinExistence type="predicted"/>
<comment type="caution">
    <text evidence="1">The sequence shown here is derived from an EMBL/GenBank/DDBJ whole genome shotgun (WGS) entry which is preliminary data.</text>
</comment>
<evidence type="ECO:0000313" key="1">
    <source>
        <dbReference type="EMBL" id="GBL96769.1"/>
    </source>
</evidence>
<evidence type="ECO:0000313" key="2">
    <source>
        <dbReference type="Proteomes" id="UP000499080"/>
    </source>
</evidence>
<evidence type="ECO:0008006" key="3">
    <source>
        <dbReference type="Google" id="ProtNLM"/>
    </source>
</evidence>
<accession>A0A4Y2BY92</accession>
<dbReference type="PANTHER" id="PTHR46060">
    <property type="entry name" value="MARINER MOS1 TRANSPOSASE-LIKE PROTEIN"/>
    <property type="match status" value="1"/>
</dbReference>
<dbReference type="EMBL" id="BGPR01000124">
    <property type="protein sequence ID" value="GBL96769.1"/>
    <property type="molecule type" value="Genomic_DNA"/>
</dbReference>
<dbReference type="PANTHER" id="PTHR46060:SF1">
    <property type="entry name" value="MARINER MOS1 TRANSPOSASE-LIKE PROTEIN"/>
    <property type="match status" value="1"/>
</dbReference>
<keyword evidence="2" id="KW-1185">Reference proteome</keyword>
<dbReference type="InterPro" id="IPR036397">
    <property type="entry name" value="RNaseH_sf"/>
</dbReference>
<dbReference type="GO" id="GO:0003676">
    <property type="term" value="F:nucleic acid binding"/>
    <property type="evidence" value="ECO:0007669"/>
    <property type="project" value="InterPro"/>
</dbReference>
<organism evidence="1 2">
    <name type="scientific">Araneus ventricosus</name>
    <name type="common">Orbweaver spider</name>
    <name type="synonym">Epeira ventricosa</name>
    <dbReference type="NCBI Taxonomy" id="182803"/>
    <lineage>
        <taxon>Eukaryota</taxon>
        <taxon>Metazoa</taxon>
        <taxon>Ecdysozoa</taxon>
        <taxon>Arthropoda</taxon>
        <taxon>Chelicerata</taxon>
        <taxon>Arachnida</taxon>
        <taxon>Araneae</taxon>
        <taxon>Araneomorphae</taxon>
        <taxon>Entelegynae</taxon>
        <taxon>Araneoidea</taxon>
        <taxon>Araneidae</taxon>
        <taxon>Araneus</taxon>
    </lineage>
</organism>
<reference evidence="1 2" key="1">
    <citation type="journal article" date="2019" name="Sci. Rep.">
        <title>Orb-weaving spider Araneus ventricosus genome elucidates the spidroin gene catalogue.</title>
        <authorList>
            <person name="Kono N."/>
            <person name="Nakamura H."/>
            <person name="Ohtoshi R."/>
            <person name="Moran D.A.P."/>
            <person name="Shinohara A."/>
            <person name="Yoshida Y."/>
            <person name="Fujiwara M."/>
            <person name="Mori M."/>
            <person name="Tomita M."/>
            <person name="Arakawa K."/>
        </authorList>
    </citation>
    <scope>NUCLEOTIDE SEQUENCE [LARGE SCALE GENOMIC DNA]</scope>
</reference>